<dbReference type="EMBL" id="JAVRHY010000021">
    <property type="protein sequence ID" value="MDT0619808.1"/>
    <property type="molecule type" value="Genomic_DNA"/>
</dbReference>
<accession>A0ABU3BBG7</accession>
<gene>
    <name evidence="5" type="ORF">RM531_15145</name>
</gene>
<organism evidence="5 6">
    <name type="scientific">Spectribacter acetivorans</name>
    <dbReference type="NCBI Taxonomy" id="3075603"/>
    <lineage>
        <taxon>Bacteria</taxon>
        <taxon>Pseudomonadati</taxon>
        <taxon>Pseudomonadota</taxon>
        <taxon>Gammaproteobacteria</taxon>
        <taxon>Salinisphaerales</taxon>
        <taxon>Salinisphaeraceae</taxon>
        <taxon>Spectribacter</taxon>
    </lineage>
</organism>
<evidence type="ECO:0000313" key="5">
    <source>
        <dbReference type="EMBL" id="MDT0619808.1"/>
    </source>
</evidence>
<dbReference type="InterPro" id="IPR029062">
    <property type="entry name" value="Class_I_gatase-like"/>
</dbReference>
<evidence type="ECO:0000256" key="3">
    <source>
        <dbReference type="ARBA" id="ARBA00038493"/>
    </source>
</evidence>
<dbReference type="Proteomes" id="UP001259982">
    <property type="component" value="Unassembled WGS sequence"/>
</dbReference>
<dbReference type="Pfam" id="PF01965">
    <property type="entry name" value="DJ-1_PfpI"/>
    <property type="match status" value="1"/>
</dbReference>
<dbReference type="SUPFAM" id="SSF52317">
    <property type="entry name" value="Class I glutamine amidotransferase-like"/>
    <property type="match status" value="1"/>
</dbReference>
<evidence type="ECO:0000313" key="6">
    <source>
        <dbReference type="Proteomes" id="UP001259982"/>
    </source>
</evidence>
<keyword evidence="6" id="KW-1185">Reference proteome</keyword>
<comment type="similarity">
    <text evidence="3">Belongs to the peptidase C56 family. HSP31-like subfamily.</text>
</comment>
<feature type="domain" description="DJ-1/PfpI" evidence="4">
    <location>
        <begin position="25"/>
        <end position="221"/>
    </location>
</feature>
<evidence type="ECO:0000256" key="2">
    <source>
        <dbReference type="ARBA" id="ARBA00023239"/>
    </source>
</evidence>
<keyword evidence="5" id="KW-0315">Glutamine amidotransferase</keyword>
<keyword evidence="1" id="KW-0346">Stress response</keyword>
<reference evidence="5 6" key="1">
    <citation type="submission" date="2023-09" db="EMBL/GenBank/DDBJ databases">
        <authorList>
            <person name="Rey-Velasco X."/>
        </authorList>
    </citation>
    <scope>NUCLEOTIDE SEQUENCE [LARGE SCALE GENOMIC DNA]</scope>
    <source>
        <strain evidence="5 6">P385</strain>
    </source>
</reference>
<comment type="caution">
    <text evidence="5">The sequence shown here is derived from an EMBL/GenBank/DDBJ whole genome shotgun (WGS) entry which is preliminary data.</text>
</comment>
<dbReference type="Gene3D" id="3.40.50.880">
    <property type="match status" value="1"/>
</dbReference>
<evidence type="ECO:0000256" key="1">
    <source>
        <dbReference type="ARBA" id="ARBA00023016"/>
    </source>
</evidence>
<keyword evidence="2" id="KW-0456">Lyase</keyword>
<dbReference type="PANTHER" id="PTHR48094">
    <property type="entry name" value="PROTEIN/NUCLEIC ACID DEGLYCASE DJ-1-RELATED"/>
    <property type="match status" value="1"/>
</dbReference>
<protein>
    <submittedName>
        <fullName evidence="5">Type 1 glutamine amidotransferase domain-containing protein</fullName>
    </submittedName>
</protein>
<evidence type="ECO:0000259" key="4">
    <source>
        <dbReference type="Pfam" id="PF01965"/>
    </source>
</evidence>
<dbReference type="InterPro" id="IPR050325">
    <property type="entry name" value="Prot/Nucl_acid_deglycase"/>
</dbReference>
<name>A0ABU3BBG7_9GAMM</name>
<proteinExistence type="inferred from homology"/>
<dbReference type="PANTHER" id="PTHR48094:SF11">
    <property type="entry name" value="GLUTATHIONE-INDEPENDENT GLYOXALASE HSP31-RELATED"/>
    <property type="match status" value="1"/>
</dbReference>
<dbReference type="CDD" id="cd03141">
    <property type="entry name" value="GATase1_Hsp31_like"/>
    <property type="match status" value="1"/>
</dbReference>
<dbReference type="RefSeq" id="WP_311660475.1">
    <property type="nucleotide sequence ID" value="NZ_JAVRHY010000021.1"/>
</dbReference>
<dbReference type="InterPro" id="IPR002818">
    <property type="entry name" value="DJ-1/PfpI"/>
</dbReference>
<sequence>MNDKRVLFVITSHDTLGDTGNPTGYHLAEVAQPYYVLAEAGFIIEFASPKGGQVPMDPGSRDADDPVNKRFLEDEIVNNKLGGTLSADQIDPSRYAGIYFPGGHGTMWDLPENPSLAEVTRTVDAQGGVVAAVCHGPAALLNVKTEDGRWLVDGKRVSVFTDEEERAVELDQVVPFLLASALVERGAIHEAGDNWQEQVSVDDRLVTGQNPASARAVGEKIRDLVEARLAA</sequence>